<evidence type="ECO:0000313" key="2">
    <source>
        <dbReference type="Proteomes" id="UP000646548"/>
    </source>
</evidence>
<proteinExistence type="predicted"/>
<name>A0A834FL51_ORYME</name>
<gene>
    <name evidence="1" type="ORF">FQA47_017231</name>
</gene>
<dbReference type="EMBL" id="WKFB01000090">
    <property type="protein sequence ID" value="KAF6736295.1"/>
    <property type="molecule type" value="Genomic_DNA"/>
</dbReference>
<evidence type="ECO:0000313" key="1">
    <source>
        <dbReference type="EMBL" id="KAF6736295.1"/>
    </source>
</evidence>
<sequence>MSAGLSSEILKNVNEVRHLCAPPWRTMVGGATASLNDTAKGLTTAVLEAAGKTTVWRDCAGMDPREDSTYSLSEGLHVRHMFLSIHWTGI</sequence>
<protein>
    <submittedName>
        <fullName evidence="1">Uncharacterized protein</fullName>
    </submittedName>
</protein>
<dbReference type="Proteomes" id="UP000646548">
    <property type="component" value="Unassembled WGS sequence"/>
</dbReference>
<dbReference type="AlphaFoldDB" id="A0A834FL51"/>
<accession>A0A834FL51</accession>
<comment type="caution">
    <text evidence="1">The sequence shown here is derived from an EMBL/GenBank/DDBJ whole genome shotgun (WGS) entry which is preliminary data.</text>
</comment>
<organism evidence="1 2">
    <name type="scientific">Oryzias melastigma</name>
    <name type="common">Marine medaka</name>
    <dbReference type="NCBI Taxonomy" id="30732"/>
    <lineage>
        <taxon>Eukaryota</taxon>
        <taxon>Metazoa</taxon>
        <taxon>Chordata</taxon>
        <taxon>Craniata</taxon>
        <taxon>Vertebrata</taxon>
        <taxon>Euteleostomi</taxon>
        <taxon>Actinopterygii</taxon>
        <taxon>Neopterygii</taxon>
        <taxon>Teleostei</taxon>
        <taxon>Neoteleostei</taxon>
        <taxon>Acanthomorphata</taxon>
        <taxon>Ovalentaria</taxon>
        <taxon>Atherinomorphae</taxon>
        <taxon>Beloniformes</taxon>
        <taxon>Adrianichthyidae</taxon>
        <taxon>Oryziinae</taxon>
        <taxon>Oryzias</taxon>
    </lineage>
</organism>
<reference evidence="1" key="1">
    <citation type="journal article" name="BMC Genomics">
        <title>Long-read sequencing and de novo genome assembly of marine medaka (Oryzias melastigma).</title>
        <authorList>
            <person name="Liang P."/>
            <person name="Saqib H.S.A."/>
            <person name="Ni X."/>
            <person name="Shen Y."/>
        </authorList>
    </citation>
    <scope>NUCLEOTIDE SEQUENCE</scope>
    <source>
        <strain evidence="1">Bigg-433</strain>
    </source>
</reference>